<reference evidence="2" key="1">
    <citation type="submission" date="2020-01" db="EMBL/GenBank/DDBJ databases">
        <authorList>
            <consortium name="DOE Joint Genome Institute"/>
            <person name="Haridas S."/>
            <person name="Albert R."/>
            <person name="Binder M."/>
            <person name="Bloem J."/>
            <person name="Labutti K."/>
            <person name="Salamov A."/>
            <person name="Andreopoulos B."/>
            <person name="Baker S.E."/>
            <person name="Barry K."/>
            <person name="Bills G."/>
            <person name="Bluhm B.H."/>
            <person name="Cannon C."/>
            <person name="Castanera R."/>
            <person name="Culley D.E."/>
            <person name="Daum C."/>
            <person name="Ezra D."/>
            <person name="Gonzalez J.B."/>
            <person name="Henrissat B."/>
            <person name="Kuo A."/>
            <person name="Liang C."/>
            <person name="Lipzen A."/>
            <person name="Lutzoni F."/>
            <person name="Magnuson J."/>
            <person name="Mondo S."/>
            <person name="Nolan M."/>
            <person name="Ohm R."/>
            <person name="Pangilinan J."/>
            <person name="Park H.-J."/>
            <person name="Ramirez L."/>
            <person name="Alfaro M."/>
            <person name="Sun H."/>
            <person name="Tritt A."/>
            <person name="Yoshinaga Y."/>
            <person name="Zwiers L.-H."/>
            <person name="Turgeon B.G."/>
            <person name="Goodwin S.B."/>
            <person name="Spatafora J.W."/>
            <person name="Crous P.W."/>
            <person name="Grigoriev I.V."/>
        </authorList>
    </citation>
    <scope>NUCLEOTIDE SEQUENCE</scope>
    <source>
        <strain evidence="2">CBS 394.84</strain>
    </source>
</reference>
<dbReference type="GeneID" id="63844514"/>
<evidence type="ECO:0000313" key="2">
    <source>
        <dbReference type="EMBL" id="KAF1840554.1"/>
    </source>
</evidence>
<dbReference type="Proteomes" id="UP000800039">
    <property type="component" value="Unassembled WGS sequence"/>
</dbReference>
<comment type="caution">
    <text evidence="2">The sequence shown here is derived from an EMBL/GenBank/DDBJ whole genome shotgun (WGS) entry which is preliminary data.</text>
</comment>
<name>A0A9P4G7R7_9PLEO</name>
<dbReference type="EMBL" id="ML976620">
    <property type="protein sequence ID" value="KAF1840554.1"/>
    <property type="molecule type" value="Genomic_DNA"/>
</dbReference>
<organism evidence="2 3">
    <name type="scientific">Cucurbitaria berberidis CBS 394.84</name>
    <dbReference type="NCBI Taxonomy" id="1168544"/>
    <lineage>
        <taxon>Eukaryota</taxon>
        <taxon>Fungi</taxon>
        <taxon>Dikarya</taxon>
        <taxon>Ascomycota</taxon>
        <taxon>Pezizomycotina</taxon>
        <taxon>Dothideomycetes</taxon>
        <taxon>Pleosporomycetidae</taxon>
        <taxon>Pleosporales</taxon>
        <taxon>Pleosporineae</taxon>
        <taxon>Cucurbitariaceae</taxon>
        <taxon>Cucurbitaria</taxon>
    </lineage>
</organism>
<dbReference type="RefSeq" id="XP_040783117.1">
    <property type="nucleotide sequence ID" value="XM_040927262.1"/>
</dbReference>
<protein>
    <submittedName>
        <fullName evidence="2">Uncharacterized protein</fullName>
    </submittedName>
</protein>
<evidence type="ECO:0000313" key="3">
    <source>
        <dbReference type="Proteomes" id="UP000800039"/>
    </source>
</evidence>
<sequence length="96" mass="11127">MCKMISSKDVHGIWIEMNGGCLVDGLFLLYNLLFLSYYSTDVLLRLVEACSRVGISFPWPRMSMITIMSFLSYRDAIQLHVSYLRCSRLARFMCID</sequence>
<accession>A0A9P4G7R7</accession>
<keyword evidence="1" id="KW-0812">Transmembrane</keyword>
<dbReference type="OrthoDB" id="10525254at2759"/>
<gene>
    <name evidence="2" type="ORF">K460DRAFT_210675</name>
</gene>
<feature type="transmembrane region" description="Helical" evidence="1">
    <location>
        <begin position="21"/>
        <end position="39"/>
    </location>
</feature>
<proteinExistence type="predicted"/>
<dbReference type="AlphaFoldDB" id="A0A9P4G7R7"/>
<keyword evidence="1" id="KW-1133">Transmembrane helix</keyword>
<keyword evidence="3" id="KW-1185">Reference proteome</keyword>
<keyword evidence="1" id="KW-0472">Membrane</keyword>
<evidence type="ECO:0000256" key="1">
    <source>
        <dbReference type="SAM" id="Phobius"/>
    </source>
</evidence>